<evidence type="ECO:0000256" key="3">
    <source>
        <dbReference type="ARBA" id="ARBA00022475"/>
    </source>
</evidence>
<keyword evidence="4 7" id="KW-0812">Transmembrane</keyword>
<proteinExistence type="inferred from homology"/>
<evidence type="ECO:0000313" key="8">
    <source>
        <dbReference type="EMBL" id="GAB1253475.1"/>
    </source>
</evidence>
<evidence type="ECO:0000256" key="1">
    <source>
        <dbReference type="ARBA" id="ARBA00004651"/>
    </source>
</evidence>
<gene>
    <name evidence="8" type="ORF">Defa_09620</name>
</gene>
<feature type="transmembrane region" description="Helical" evidence="7">
    <location>
        <begin position="28"/>
        <end position="52"/>
    </location>
</feature>
<evidence type="ECO:0000256" key="7">
    <source>
        <dbReference type="SAM" id="Phobius"/>
    </source>
</evidence>
<comment type="subcellular location">
    <subcellularLocation>
        <location evidence="1">Cell membrane</location>
        <topology evidence="1">Multi-pass membrane protein</topology>
    </subcellularLocation>
</comment>
<comment type="caution">
    <text evidence="8">The sequence shown here is derived from an EMBL/GenBank/DDBJ whole genome shotgun (WGS) entry which is preliminary data.</text>
</comment>
<keyword evidence="6 7" id="KW-0472">Membrane</keyword>
<evidence type="ECO:0000256" key="4">
    <source>
        <dbReference type="ARBA" id="ARBA00022692"/>
    </source>
</evidence>
<dbReference type="EMBL" id="BAAFSG010000001">
    <property type="protein sequence ID" value="GAB1253475.1"/>
    <property type="molecule type" value="Genomic_DNA"/>
</dbReference>
<comment type="similarity">
    <text evidence="2">Belongs to the UPF0410 family.</text>
</comment>
<evidence type="ECO:0000256" key="5">
    <source>
        <dbReference type="ARBA" id="ARBA00022989"/>
    </source>
</evidence>
<dbReference type="RefSeq" id="WP_012625001.1">
    <property type="nucleotide sequence ID" value="NZ_BAAFSG010000001.1"/>
</dbReference>
<evidence type="ECO:0000313" key="9">
    <source>
        <dbReference type="Proteomes" id="UP001628192"/>
    </source>
</evidence>
<accession>A0ABQ0E6T8</accession>
<organism evidence="8 9">
    <name type="scientific">Desulfovibrio falkowii</name>
    <dbReference type="NCBI Taxonomy" id="3136602"/>
    <lineage>
        <taxon>Bacteria</taxon>
        <taxon>Pseudomonadati</taxon>
        <taxon>Thermodesulfobacteriota</taxon>
        <taxon>Desulfovibrionia</taxon>
        <taxon>Desulfovibrionales</taxon>
        <taxon>Desulfovibrionaceae</taxon>
        <taxon>Desulfovibrio</taxon>
    </lineage>
</organism>
<keyword evidence="5 7" id="KW-1133">Transmembrane helix</keyword>
<dbReference type="Proteomes" id="UP001628192">
    <property type="component" value="Unassembled WGS sequence"/>
</dbReference>
<protein>
    <submittedName>
        <fullName evidence="8">GlsB/YeaQ/YmgE family stress response membrane protein</fullName>
    </submittedName>
</protein>
<dbReference type="PANTHER" id="PTHR33884:SF4">
    <property type="entry name" value="UPF0410 PROTEIN YEAQ"/>
    <property type="match status" value="1"/>
</dbReference>
<keyword evidence="3" id="KW-1003">Cell membrane</keyword>
<evidence type="ECO:0000256" key="6">
    <source>
        <dbReference type="ARBA" id="ARBA00023136"/>
    </source>
</evidence>
<evidence type="ECO:0000256" key="2">
    <source>
        <dbReference type="ARBA" id="ARBA00011006"/>
    </source>
</evidence>
<name>A0ABQ0E6T8_9BACT</name>
<dbReference type="InterPro" id="IPR007341">
    <property type="entry name" value="Transgly_assoc"/>
</dbReference>
<sequence length="83" mass="8617">MGIISWIIFGVVAGAIAKFIMPGRMENGFVMTSLLGIVGACVGGFIGTSLGFGKVTGFNLPSFFIAVLGAMIVLIIYGKLKSK</sequence>
<keyword evidence="9" id="KW-1185">Reference proteome</keyword>
<feature type="transmembrane region" description="Helical" evidence="7">
    <location>
        <begin position="58"/>
        <end position="77"/>
    </location>
</feature>
<dbReference type="Pfam" id="PF04226">
    <property type="entry name" value="Transgly_assoc"/>
    <property type="match status" value="1"/>
</dbReference>
<reference evidence="8 9" key="1">
    <citation type="journal article" date="2025" name="Int. J. Syst. Evol. Microbiol.">
        <title>Desulfovibrio falkowii sp. nov., Porphyromonas miyakawae sp. nov., Mediterraneibacter flintii sp. nov. and Owariibacterium komagatae gen. nov., sp. nov., isolated from human faeces.</title>
        <authorList>
            <person name="Hamaguchi T."/>
            <person name="Ohara M."/>
            <person name="Hisatomi A."/>
            <person name="Sekiguchi K."/>
            <person name="Takeda J.I."/>
            <person name="Ueyama J."/>
            <person name="Ito M."/>
            <person name="Nishiwaki H."/>
            <person name="Ogi T."/>
            <person name="Hirayama M."/>
            <person name="Ohkuma M."/>
            <person name="Sakamoto M."/>
            <person name="Ohno K."/>
        </authorList>
    </citation>
    <scope>NUCLEOTIDE SEQUENCE [LARGE SCALE GENOMIC DNA]</scope>
    <source>
        <strain evidence="8 9">13CB8C</strain>
    </source>
</reference>
<feature type="transmembrane region" description="Helical" evidence="7">
    <location>
        <begin position="6"/>
        <end position="21"/>
    </location>
</feature>
<dbReference type="PANTHER" id="PTHR33884">
    <property type="entry name" value="UPF0410 PROTEIN YMGE"/>
    <property type="match status" value="1"/>
</dbReference>